<keyword evidence="4" id="KW-1185">Reference proteome</keyword>
<dbReference type="GO" id="GO:0000155">
    <property type="term" value="F:phosphorelay sensor kinase activity"/>
    <property type="evidence" value="ECO:0007669"/>
    <property type="project" value="InterPro"/>
</dbReference>
<accession>A0A6P1TQ66</accession>
<keyword evidence="1" id="KW-0472">Membrane</keyword>
<proteinExistence type="predicted"/>
<protein>
    <submittedName>
        <fullName evidence="3">Sensor histidine kinase</fullName>
    </submittedName>
</protein>
<feature type="domain" description="Signal transduction histidine kinase internal region" evidence="2">
    <location>
        <begin position="389"/>
        <end position="464"/>
    </location>
</feature>
<keyword evidence="3" id="KW-0808">Transferase</keyword>
<dbReference type="InterPro" id="IPR010559">
    <property type="entry name" value="Sig_transdc_His_kin_internal"/>
</dbReference>
<evidence type="ECO:0000259" key="2">
    <source>
        <dbReference type="Pfam" id="PF06580"/>
    </source>
</evidence>
<dbReference type="InterPro" id="IPR050640">
    <property type="entry name" value="Bact_2-comp_sensor_kinase"/>
</dbReference>
<feature type="transmembrane region" description="Helical" evidence="1">
    <location>
        <begin position="12"/>
        <end position="33"/>
    </location>
</feature>
<dbReference type="AlphaFoldDB" id="A0A6P1TQ66"/>
<dbReference type="GO" id="GO:0016020">
    <property type="term" value="C:membrane"/>
    <property type="evidence" value="ECO:0007669"/>
    <property type="project" value="InterPro"/>
</dbReference>
<reference evidence="3 4" key="1">
    <citation type="submission" date="2020-01" db="EMBL/GenBank/DDBJ databases">
        <title>Genome analysis of Anaerocolumna sp. CBA3638.</title>
        <authorList>
            <person name="Kim J."/>
            <person name="Roh S.W."/>
        </authorList>
    </citation>
    <scope>NUCLEOTIDE SEQUENCE [LARGE SCALE GENOMIC DNA]</scope>
    <source>
        <strain evidence="3 4">CBA3638</strain>
    </source>
</reference>
<sequence length="520" mass="59595">MRQLKLQTKLFLAYVGLAILILLTFSIFFYKYVSNQLIRQEINNLTQQNSYFMEQTDTIINDMDTVSININYSSLVKDKLDSSFNLDISRNTLDSLASLFVTINGADIKVDQINLYDMRGNRLKVGIKTNTDTVNLKNISWFNKALELDGQKLISKPYNTSSLSTSVKYPDWFLSVYRSYNNQYGRTVGAVETIKRCKSIFKNITSYKRKVKDSAQVYIYSADNSLIYPYNLTKKEQNSIPDYYSIVKNKNNIISLINPGTGEREYMVFSTSSYSGWTYITVQPESYILKPVNGLVKILLLFVLILLAASLLISYSLSRSLVKPIKHLKHIIQRIQIDTLGEDKVSNYPGTYNEVSELYLAFQSMSENLKVSMNELIDSRQQELKSRTLALQSQINPHLYYNTLSSIIVLAENGQPQEVITMCRYLSQIMRYITDSSATIVGIGLEIDYVNKYLYCMKVRYQSSLNYTVDIEKALLEYRVPKLIIQPIVENAVKHGTNCIPPGICLLRDGYMRITGRLTL</sequence>
<dbReference type="PANTHER" id="PTHR34220:SF7">
    <property type="entry name" value="SENSOR HISTIDINE KINASE YPDA"/>
    <property type="match status" value="1"/>
</dbReference>
<dbReference type="KEGG" id="anr:Ana3638_17510"/>
<keyword evidence="1" id="KW-1133">Transmembrane helix</keyword>
<dbReference type="Proteomes" id="UP000464314">
    <property type="component" value="Chromosome"/>
</dbReference>
<dbReference type="Pfam" id="PF06580">
    <property type="entry name" value="His_kinase"/>
    <property type="match status" value="1"/>
</dbReference>
<dbReference type="PANTHER" id="PTHR34220">
    <property type="entry name" value="SENSOR HISTIDINE KINASE YPDA"/>
    <property type="match status" value="1"/>
</dbReference>
<keyword evidence="1" id="KW-0812">Transmembrane</keyword>
<evidence type="ECO:0000313" key="4">
    <source>
        <dbReference type="Proteomes" id="UP000464314"/>
    </source>
</evidence>
<keyword evidence="3" id="KW-0418">Kinase</keyword>
<dbReference type="Gene3D" id="6.10.340.10">
    <property type="match status" value="1"/>
</dbReference>
<dbReference type="EMBL" id="CP048000">
    <property type="protein sequence ID" value="QHQ62359.1"/>
    <property type="molecule type" value="Genomic_DNA"/>
</dbReference>
<dbReference type="RefSeq" id="WP_161839183.1">
    <property type="nucleotide sequence ID" value="NZ_CP048000.1"/>
</dbReference>
<evidence type="ECO:0000313" key="3">
    <source>
        <dbReference type="EMBL" id="QHQ62359.1"/>
    </source>
</evidence>
<name>A0A6P1TQ66_9FIRM</name>
<feature type="transmembrane region" description="Helical" evidence="1">
    <location>
        <begin position="298"/>
        <end position="317"/>
    </location>
</feature>
<organism evidence="3 4">
    <name type="scientific">Anaerocolumna sedimenticola</name>
    <dbReference type="NCBI Taxonomy" id="2696063"/>
    <lineage>
        <taxon>Bacteria</taxon>
        <taxon>Bacillati</taxon>
        <taxon>Bacillota</taxon>
        <taxon>Clostridia</taxon>
        <taxon>Lachnospirales</taxon>
        <taxon>Lachnospiraceae</taxon>
        <taxon>Anaerocolumna</taxon>
    </lineage>
</organism>
<gene>
    <name evidence="3" type="ORF">Ana3638_17510</name>
</gene>
<evidence type="ECO:0000256" key="1">
    <source>
        <dbReference type="SAM" id="Phobius"/>
    </source>
</evidence>